<evidence type="ECO:0000313" key="3">
    <source>
        <dbReference type="EMBL" id="TKB50561.1"/>
    </source>
</evidence>
<proteinExistence type="predicted"/>
<sequence length="247" mass="26261">MKSLCLALTATALLLSGCATTTEVDTVQGSVSYRERIALPPGAVVTVALQDTSKQDVAADTLTQASYAIEGAPPYPFTLSYDADALIPGHSYTLSARIEDAQGRLLFINTSVENAFDGDGNNLVLQRVSAAQQANPPLRDTLWQLTHINGDTAPLGMQERAADLVIGQDGVAAGFAGCNRYHGALVGADDTLAPGPMAATMMACPSGMDLEREYLSRLSRANRFEITGATLRLEDQQGQELLRFIAR</sequence>
<dbReference type="InterPro" id="IPR039366">
    <property type="entry name" value="Pilotin"/>
</dbReference>
<organism evidence="3 4">
    <name type="scientific">Ferrimonas sediminicola</name>
    <dbReference type="NCBI Taxonomy" id="2569538"/>
    <lineage>
        <taxon>Bacteria</taxon>
        <taxon>Pseudomonadati</taxon>
        <taxon>Pseudomonadota</taxon>
        <taxon>Gammaproteobacteria</taxon>
        <taxon>Alteromonadales</taxon>
        <taxon>Ferrimonadaceae</taxon>
        <taxon>Ferrimonas</taxon>
    </lineage>
</organism>
<keyword evidence="4" id="KW-1185">Reference proteome</keyword>
<dbReference type="OrthoDB" id="5348860at2"/>
<dbReference type="RefSeq" id="WP_136852048.1">
    <property type="nucleotide sequence ID" value="NZ_SWCI01000002.1"/>
</dbReference>
<dbReference type="PANTHER" id="PTHR38013:SF1">
    <property type="entry name" value="GLYCOPROTEIN_POLYSACCHARIDE METABOLISM"/>
    <property type="match status" value="1"/>
</dbReference>
<dbReference type="AlphaFoldDB" id="A0A4U1BH60"/>
<keyword evidence="1" id="KW-0732">Signal</keyword>
<dbReference type="InterPro" id="IPR038670">
    <property type="entry name" value="HslJ-like_sf"/>
</dbReference>
<gene>
    <name evidence="3" type="ORF">FCL40_05265</name>
</gene>
<dbReference type="Pfam" id="PF09619">
    <property type="entry name" value="YscW"/>
    <property type="match status" value="1"/>
</dbReference>
<feature type="domain" description="DUF306" evidence="2">
    <location>
        <begin position="137"/>
        <end position="244"/>
    </location>
</feature>
<dbReference type="Pfam" id="PF03724">
    <property type="entry name" value="META"/>
    <property type="match status" value="1"/>
</dbReference>
<evidence type="ECO:0000313" key="4">
    <source>
        <dbReference type="Proteomes" id="UP000305674"/>
    </source>
</evidence>
<accession>A0A4U1BH60</accession>
<dbReference type="Proteomes" id="UP000305674">
    <property type="component" value="Unassembled WGS sequence"/>
</dbReference>
<evidence type="ECO:0000259" key="2">
    <source>
        <dbReference type="Pfam" id="PF03724"/>
    </source>
</evidence>
<name>A0A4U1BH60_9GAMM</name>
<feature type="signal peptide" evidence="1">
    <location>
        <begin position="1"/>
        <end position="21"/>
    </location>
</feature>
<feature type="chain" id="PRO_5020650987" evidence="1">
    <location>
        <begin position="22"/>
        <end position="247"/>
    </location>
</feature>
<dbReference type="EMBL" id="SWCI01000002">
    <property type="protein sequence ID" value="TKB50561.1"/>
    <property type="molecule type" value="Genomic_DNA"/>
</dbReference>
<comment type="caution">
    <text evidence="3">The sequence shown here is derived from an EMBL/GenBank/DDBJ whole genome shotgun (WGS) entry which is preliminary data.</text>
</comment>
<dbReference type="InterPro" id="IPR053196">
    <property type="entry name" value="Lipoprotein_YbaY-like"/>
</dbReference>
<dbReference type="InterPro" id="IPR005184">
    <property type="entry name" value="DUF306_Meta_HslJ"/>
</dbReference>
<dbReference type="PANTHER" id="PTHR38013">
    <property type="entry name" value="GLYCOPROTEIN/POLYSACCHARIDE METABOLISM"/>
    <property type="match status" value="1"/>
</dbReference>
<dbReference type="PROSITE" id="PS51257">
    <property type="entry name" value="PROKAR_LIPOPROTEIN"/>
    <property type="match status" value="1"/>
</dbReference>
<dbReference type="Gene3D" id="2.40.128.270">
    <property type="match status" value="1"/>
</dbReference>
<protein>
    <submittedName>
        <fullName evidence="3">META domain-containing protein</fullName>
    </submittedName>
</protein>
<reference evidence="3 4" key="1">
    <citation type="submission" date="2019-04" db="EMBL/GenBank/DDBJ databases">
        <authorList>
            <person name="Hwang J.C."/>
        </authorList>
    </citation>
    <scope>NUCLEOTIDE SEQUENCE [LARGE SCALE GENOMIC DNA]</scope>
    <source>
        <strain evidence="3 4">IMCC35001</strain>
    </source>
</reference>
<evidence type="ECO:0000256" key="1">
    <source>
        <dbReference type="SAM" id="SignalP"/>
    </source>
</evidence>